<dbReference type="SMART" id="SM00382">
    <property type="entry name" value="AAA"/>
    <property type="match status" value="1"/>
</dbReference>
<evidence type="ECO:0000256" key="10">
    <source>
        <dbReference type="RuleBase" id="RU000577"/>
    </source>
</evidence>
<feature type="region of interest" description="Domain I, interacts with DnaA modulators" evidence="8">
    <location>
        <begin position="1"/>
        <end position="87"/>
    </location>
</feature>
<dbReference type="InterPro" id="IPR027417">
    <property type="entry name" value="P-loop_NTPase"/>
</dbReference>
<keyword evidence="2 8" id="KW-0963">Cytoplasm</keyword>
<dbReference type="PANTHER" id="PTHR30050">
    <property type="entry name" value="CHROMOSOMAL REPLICATION INITIATOR PROTEIN DNAA"/>
    <property type="match status" value="1"/>
</dbReference>
<comment type="caution">
    <text evidence="8">Lacks conserved residue(s) required for the propagation of feature annotation.</text>
</comment>
<organism evidence="14 15">
    <name type="scientific">Candidatus Shapirobacteria bacterium GW2011_GWE2_38_30</name>
    <dbReference type="NCBI Taxonomy" id="1618490"/>
    <lineage>
        <taxon>Bacteria</taxon>
        <taxon>Candidatus Shapironibacteriota</taxon>
    </lineage>
</organism>
<feature type="binding site" evidence="8">
    <location>
        <position position="154"/>
    </location>
    <ligand>
        <name>ATP</name>
        <dbReference type="ChEBI" id="CHEBI:30616"/>
    </ligand>
</feature>
<protein>
    <recommendedName>
        <fullName evidence="8 9">Chromosomal replication initiator protein DnaA</fullName>
    </recommendedName>
</protein>
<dbReference type="InterPro" id="IPR001957">
    <property type="entry name" value="Chromosome_initiator_DnaA"/>
</dbReference>
<gene>
    <name evidence="8" type="primary">dnaA</name>
    <name evidence="14" type="ORF">US90_C0007G0026</name>
</gene>
<dbReference type="InterPro" id="IPR013317">
    <property type="entry name" value="DnaA_dom"/>
</dbReference>
<dbReference type="NCBIfam" id="TIGR00362">
    <property type="entry name" value="DnaA"/>
    <property type="match status" value="1"/>
</dbReference>
<evidence type="ECO:0000259" key="13">
    <source>
        <dbReference type="SMART" id="SM00760"/>
    </source>
</evidence>
<evidence type="ECO:0000256" key="7">
    <source>
        <dbReference type="ARBA" id="ARBA00023125"/>
    </source>
</evidence>
<dbReference type="STRING" id="1618490.US90_C0007G0026"/>
<evidence type="ECO:0000256" key="8">
    <source>
        <dbReference type="HAMAP-Rule" id="MF_00377"/>
    </source>
</evidence>
<keyword evidence="4 8" id="KW-0547">Nucleotide-binding</keyword>
<comment type="subcellular location">
    <subcellularLocation>
        <location evidence="8">Cytoplasm</location>
    </subcellularLocation>
</comment>
<feature type="binding site" evidence="8">
    <location>
        <position position="152"/>
    </location>
    <ligand>
        <name>ATP</name>
        <dbReference type="ChEBI" id="CHEBI:30616"/>
    </ligand>
</feature>
<dbReference type="HAMAP" id="MF_00377">
    <property type="entry name" value="DnaA_bact"/>
    <property type="match status" value="1"/>
</dbReference>
<dbReference type="GO" id="GO:0006270">
    <property type="term" value="P:DNA replication initiation"/>
    <property type="evidence" value="ECO:0007669"/>
    <property type="project" value="UniProtKB-UniRule"/>
</dbReference>
<dbReference type="Pfam" id="PF08299">
    <property type="entry name" value="Bac_DnaA_C"/>
    <property type="match status" value="1"/>
</dbReference>
<keyword evidence="5 8" id="KW-0067">ATP-binding</keyword>
<evidence type="ECO:0000256" key="2">
    <source>
        <dbReference type="ARBA" id="ARBA00022490"/>
    </source>
</evidence>
<comment type="similarity">
    <text evidence="1 8 11">Belongs to the DnaA family.</text>
</comment>
<dbReference type="Gene3D" id="3.30.300.180">
    <property type="match status" value="1"/>
</dbReference>
<comment type="function">
    <text evidence="8 10">Plays an essential role in the initiation and regulation of chromosomal replication. ATP-DnaA binds to the origin of replication (oriC) to initiate formation of the DNA replication initiation complex once per cell cycle. Binds the DnaA box (a 9 base pair repeat at the origin) and separates the double-stranded (ds)DNA. Forms a right-handed helical filament on oriC DNA; dsDNA binds to the exterior of the filament while single-stranded (ss)DNA is stabiized in the filament's interior. The ATP-DnaA-oriC complex binds and stabilizes one strand of the AT-rich DNA unwinding element (DUE), permitting loading of DNA polymerase. After initiation quickly degrades to an ADP-DnaA complex that is not apt for DNA replication. Binds acidic phospholipids.</text>
</comment>
<keyword evidence="3 8" id="KW-0235">DNA replication</keyword>
<dbReference type="EMBL" id="LBUT01000007">
    <property type="protein sequence ID" value="KKQ70413.1"/>
    <property type="molecule type" value="Genomic_DNA"/>
</dbReference>
<dbReference type="GO" id="GO:0005886">
    <property type="term" value="C:plasma membrane"/>
    <property type="evidence" value="ECO:0007669"/>
    <property type="project" value="TreeGrafter"/>
</dbReference>
<accession>A0A0G0JSC4</accession>
<feature type="binding site" evidence="8">
    <location>
        <position position="156"/>
    </location>
    <ligand>
        <name>ATP</name>
        <dbReference type="ChEBI" id="CHEBI:30616"/>
    </ligand>
</feature>
<dbReference type="PRINTS" id="PR00051">
    <property type="entry name" value="DNAA"/>
</dbReference>
<dbReference type="InterPro" id="IPR013159">
    <property type="entry name" value="DnaA_C"/>
</dbReference>
<dbReference type="Pfam" id="PF00308">
    <property type="entry name" value="Bac_DnaA"/>
    <property type="match status" value="1"/>
</dbReference>
<dbReference type="AlphaFoldDB" id="A0A0G0JSC4"/>
<dbReference type="CDD" id="cd06571">
    <property type="entry name" value="Bac_DnaA_C"/>
    <property type="match status" value="1"/>
</dbReference>
<feature type="region of interest" description="Domain IV, binds dsDNA" evidence="8">
    <location>
        <begin position="325"/>
        <end position="448"/>
    </location>
</feature>
<dbReference type="SMART" id="SM00760">
    <property type="entry name" value="Bac_DnaA_C"/>
    <property type="match status" value="1"/>
</dbReference>
<dbReference type="InterPro" id="IPR010921">
    <property type="entry name" value="Trp_repressor/repl_initiator"/>
</dbReference>
<feature type="domain" description="Chromosomal replication initiator DnaA C-terminal" evidence="13">
    <location>
        <begin position="358"/>
        <end position="427"/>
    </location>
</feature>
<feature type="binding site" evidence="8">
    <location>
        <position position="155"/>
    </location>
    <ligand>
        <name>ATP</name>
        <dbReference type="ChEBI" id="CHEBI:30616"/>
    </ligand>
</feature>
<keyword evidence="7 8" id="KW-0238">DNA-binding</keyword>
<dbReference type="Gene3D" id="1.10.8.60">
    <property type="match status" value="1"/>
</dbReference>
<reference evidence="14 15" key="1">
    <citation type="journal article" date="2015" name="Nature">
        <title>rRNA introns, odd ribosomes, and small enigmatic genomes across a large radiation of phyla.</title>
        <authorList>
            <person name="Brown C.T."/>
            <person name="Hug L.A."/>
            <person name="Thomas B.C."/>
            <person name="Sharon I."/>
            <person name="Castelle C.J."/>
            <person name="Singh A."/>
            <person name="Wilkins M.J."/>
            <person name="Williams K.H."/>
            <person name="Banfield J.F."/>
        </authorList>
    </citation>
    <scope>NUCLEOTIDE SEQUENCE [LARGE SCALE GENOMIC DNA]</scope>
</reference>
<dbReference type="GO" id="GO:0003688">
    <property type="term" value="F:DNA replication origin binding"/>
    <property type="evidence" value="ECO:0007669"/>
    <property type="project" value="UniProtKB-UniRule"/>
</dbReference>
<dbReference type="InterPro" id="IPR020591">
    <property type="entry name" value="Chromosome_initiator_DnaA-like"/>
</dbReference>
<dbReference type="InterPro" id="IPR038454">
    <property type="entry name" value="DnaA_N_sf"/>
</dbReference>
<dbReference type="GO" id="GO:0006275">
    <property type="term" value="P:regulation of DNA replication"/>
    <property type="evidence" value="ECO:0007669"/>
    <property type="project" value="UniProtKB-UniRule"/>
</dbReference>
<feature type="region of interest" description="Domain III, AAA+ region" evidence="8">
    <location>
        <begin position="108"/>
        <end position="324"/>
    </location>
</feature>
<name>A0A0G0JSC4_9BACT</name>
<dbReference type="GO" id="GO:0005737">
    <property type="term" value="C:cytoplasm"/>
    <property type="evidence" value="ECO:0007669"/>
    <property type="project" value="UniProtKB-SubCell"/>
</dbReference>
<evidence type="ECO:0000256" key="11">
    <source>
        <dbReference type="RuleBase" id="RU004227"/>
    </source>
</evidence>
<dbReference type="GO" id="GO:0008289">
    <property type="term" value="F:lipid binding"/>
    <property type="evidence" value="ECO:0007669"/>
    <property type="project" value="UniProtKB-KW"/>
</dbReference>
<comment type="domain">
    <text evidence="8">Domain I is involved in oligomerization and binding regulators, domain II is flexibile and of varying length in different bacteria, domain III forms the AAA+ region, while domain IV binds dsDNA.</text>
</comment>
<comment type="caution">
    <text evidence="14">The sequence shown here is derived from an EMBL/GenBank/DDBJ whole genome shotgun (WGS) entry which is preliminary data.</text>
</comment>
<dbReference type="InterPro" id="IPR003593">
    <property type="entry name" value="AAA+_ATPase"/>
</dbReference>
<dbReference type="Proteomes" id="UP000034406">
    <property type="component" value="Unassembled WGS sequence"/>
</dbReference>
<dbReference type="Gene3D" id="3.40.50.300">
    <property type="entry name" value="P-loop containing nucleotide triphosphate hydrolases"/>
    <property type="match status" value="1"/>
</dbReference>
<dbReference type="Gene3D" id="1.10.1750.10">
    <property type="match status" value="1"/>
</dbReference>
<evidence type="ECO:0000256" key="3">
    <source>
        <dbReference type="ARBA" id="ARBA00022705"/>
    </source>
</evidence>
<dbReference type="PATRIC" id="fig|1618490.4.peg.358"/>
<evidence type="ECO:0000256" key="1">
    <source>
        <dbReference type="ARBA" id="ARBA00006583"/>
    </source>
</evidence>
<dbReference type="SUPFAM" id="SSF48295">
    <property type="entry name" value="TrpR-like"/>
    <property type="match status" value="1"/>
</dbReference>
<evidence type="ECO:0000256" key="5">
    <source>
        <dbReference type="ARBA" id="ARBA00022840"/>
    </source>
</evidence>
<proteinExistence type="inferred from homology"/>
<evidence type="ECO:0000313" key="15">
    <source>
        <dbReference type="Proteomes" id="UP000034406"/>
    </source>
</evidence>
<sequence>MDLDQIWKNTQEELKVILAPAVYQTFVTKTQLISYQSNKAVVACPNSYLVEMNKKRHYDYFKSSLDNQTHQNNTLEFIIQETITLESDGSTSTPLFSTPIHKPVNTGNLHPKYTLENLIVGNSNNFAFAAAQGIIKNPGLLYNPFFIWGGVGVGKTHLMQAIGHELLKQNPQLKIKYFPAETFGNELINSLKSKNIGQFKDKYRNLDCILVDDIQFIAGKEYIQEEFFHTFNALHMAGKQVILTSDRKPSDIDRLEDRLVSRFMGGLTVDIQLPDFEMRLAIIKQKAEEKKVNITPEAASYLADNIVSNIRDIEGKFQEITVQAMASRIGEIDVNFIQSYLSGSSPQNYSSQKNEKINPRHLISICAKHFNIKTGDLCGQSRKKDLVWARHFTAYLLLTEANLPLEEVGRLLGGRDHTSIMHARDKIHQEISTNPQTRSLINQIKDSL</sequence>
<comment type="subunit">
    <text evidence="8">Oligomerizes as a right-handed, spiral filament on DNA at oriC.</text>
</comment>
<evidence type="ECO:0000256" key="6">
    <source>
        <dbReference type="ARBA" id="ARBA00023121"/>
    </source>
</evidence>
<keyword evidence="6 8" id="KW-0446">Lipid-binding</keyword>
<dbReference type="FunFam" id="3.40.50.300:FF:000668">
    <property type="entry name" value="Chromosomal replication initiator protein DnaA"/>
    <property type="match status" value="1"/>
</dbReference>
<evidence type="ECO:0000313" key="14">
    <source>
        <dbReference type="EMBL" id="KKQ70413.1"/>
    </source>
</evidence>
<dbReference type="SUPFAM" id="SSF52540">
    <property type="entry name" value="P-loop containing nucleoside triphosphate hydrolases"/>
    <property type="match status" value="1"/>
</dbReference>
<evidence type="ECO:0000256" key="9">
    <source>
        <dbReference type="NCBIfam" id="TIGR00362"/>
    </source>
</evidence>
<feature type="domain" description="AAA+ ATPase" evidence="12">
    <location>
        <begin position="141"/>
        <end position="275"/>
    </location>
</feature>
<dbReference type="PANTHER" id="PTHR30050:SF2">
    <property type="entry name" value="CHROMOSOMAL REPLICATION INITIATOR PROTEIN DNAA"/>
    <property type="match status" value="1"/>
</dbReference>
<evidence type="ECO:0000256" key="4">
    <source>
        <dbReference type="ARBA" id="ARBA00022741"/>
    </source>
</evidence>
<dbReference type="GO" id="GO:0005524">
    <property type="term" value="F:ATP binding"/>
    <property type="evidence" value="ECO:0007669"/>
    <property type="project" value="UniProtKB-UniRule"/>
</dbReference>
<evidence type="ECO:0000259" key="12">
    <source>
        <dbReference type="SMART" id="SM00382"/>
    </source>
</evidence>
<dbReference type="CDD" id="cd00009">
    <property type="entry name" value="AAA"/>
    <property type="match status" value="1"/>
</dbReference>